<comment type="caution">
    <text evidence="4">The sequence shown here is derived from an EMBL/GenBank/DDBJ whole genome shotgun (WGS) entry which is preliminary data.</text>
</comment>
<reference evidence="4" key="1">
    <citation type="submission" date="2023-02" db="EMBL/GenBank/DDBJ databases">
        <title>Actinomadura rubrobrunea NBRC 14622.</title>
        <authorList>
            <person name="Ichikawa N."/>
            <person name="Sato H."/>
            <person name="Tonouchi N."/>
        </authorList>
    </citation>
    <scope>NUCLEOTIDE SEQUENCE</scope>
    <source>
        <strain evidence="4">NBRC 14622</strain>
    </source>
</reference>
<dbReference type="Pfam" id="PF00171">
    <property type="entry name" value="Aldedh"/>
    <property type="match status" value="1"/>
</dbReference>
<protein>
    <recommendedName>
        <fullName evidence="3">Aldehyde dehydrogenase domain-containing protein</fullName>
    </recommendedName>
</protein>
<evidence type="ECO:0000259" key="3">
    <source>
        <dbReference type="Pfam" id="PF00171"/>
    </source>
</evidence>
<feature type="domain" description="Aldehyde dehydrogenase" evidence="3">
    <location>
        <begin position="70"/>
        <end position="225"/>
    </location>
</feature>
<feature type="region of interest" description="Disordered" evidence="2">
    <location>
        <begin position="1"/>
        <end position="53"/>
    </location>
</feature>
<accession>A0A9W6USG3</accession>
<evidence type="ECO:0000313" key="4">
    <source>
        <dbReference type="EMBL" id="GLW62626.1"/>
    </source>
</evidence>
<evidence type="ECO:0000256" key="2">
    <source>
        <dbReference type="SAM" id="MobiDB-lite"/>
    </source>
</evidence>
<dbReference type="PANTHER" id="PTHR11699">
    <property type="entry name" value="ALDEHYDE DEHYDROGENASE-RELATED"/>
    <property type="match status" value="1"/>
</dbReference>
<dbReference type="Proteomes" id="UP001165124">
    <property type="component" value="Unassembled WGS sequence"/>
</dbReference>
<dbReference type="SUPFAM" id="SSF53720">
    <property type="entry name" value="ALDH-like"/>
    <property type="match status" value="1"/>
</dbReference>
<dbReference type="Gene3D" id="3.40.605.10">
    <property type="entry name" value="Aldehyde Dehydrogenase, Chain A, domain 1"/>
    <property type="match status" value="1"/>
</dbReference>
<proteinExistence type="predicted"/>
<dbReference type="EMBL" id="BSRZ01000001">
    <property type="protein sequence ID" value="GLW62626.1"/>
    <property type="molecule type" value="Genomic_DNA"/>
</dbReference>
<feature type="region of interest" description="Disordered" evidence="2">
    <location>
        <begin position="225"/>
        <end position="279"/>
    </location>
</feature>
<feature type="compositionally biased region" description="Low complexity" evidence="2">
    <location>
        <begin position="36"/>
        <end position="53"/>
    </location>
</feature>
<evidence type="ECO:0000313" key="5">
    <source>
        <dbReference type="Proteomes" id="UP001165124"/>
    </source>
</evidence>
<name>A0A9W6USG3_9ACTN</name>
<dbReference type="InterPro" id="IPR016162">
    <property type="entry name" value="Ald_DH_N"/>
</dbReference>
<dbReference type="GO" id="GO:0016491">
    <property type="term" value="F:oxidoreductase activity"/>
    <property type="evidence" value="ECO:0007669"/>
    <property type="project" value="UniProtKB-KW"/>
</dbReference>
<dbReference type="InterPro" id="IPR016161">
    <property type="entry name" value="Ald_DH/histidinol_DH"/>
</dbReference>
<gene>
    <name evidence="4" type="ORF">Arub01_08700</name>
</gene>
<feature type="compositionally biased region" description="Basic and acidic residues" evidence="2">
    <location>
        <begin position="18"/>
        <end position="32"/>
    </location>
</feature>
<sequence>MKGSIVTIDGGSGLRDVIGGREADAADGRPVEVVDPGAGSERAEASEPGAEASAPVPLRVLDAVEGHTPAGVQCRAAGRPVRMTLDEEVPPMVDDLRLSAGAAGDRTEHRTSSVRWEPAGGCTQATPWIPPMTTVPTAGGAVTLRPSRSAAEFLSAGVFTVVRGDRDTGRAMADHPIPQAVSNTESAHADMAAVAAAAEELRRVRPEPGGTTPAVVFDDAESAATGIAAAGRPRAARRGGVPQSGRRRRRTRAGPAGAGARARRGADRRPSAVRGRTTR</sequence>
<evidence type="ECO:0000256" key="1">
    <source>
        <dbReference type="ARBA" id="ARBA00023002"/>
    </source>
</evidence>
<organism evidence="4 5">
    <name type="scientific">Actinomadura rubrobrunea</name>
    <dbReference type="NCBI Taxonomy" id="115335"/>
    <lineage>
        <taxon>Bacteria</taxon>
        <taxon>Bacillati</taxon>
        <taxon>Actinomycetota</taxon>
        <taxon>Actinomycetes</taxon>
        <taxon>Streptosporangiales</taxon>
        <taxon>Thermomonosporaceae</taxon>
        <taxon>Actinomadura</taxon>
    </lineage>
</organism>
<keyword evidence="5" id="KW-1185">Reference proteome</keyword>
<keyword evidence="1" id="KW-0560">Oxidoreductase</keyword>
<dbReference type="InterPro" id="IPR015590">
    <property type="entry name" value="Aldehyde_DH_dom"/>
</dbReference>
<feature type="compositionally biased region" description="Low complexity" evidence="2">
    <location>
        <begin position="225"/>
        <end position="244"/>
    </location>
</feature>
<dbReference type="AlphaFoldDB" id="A0A9W6USG3"/>